<evidence type="ECO:0000256" key="9">
    <source>
        <dbReference type="ARBA" id="ARBA00023015"/>
    </source>
</evidence>
<gene>
    <name evidence="17" type="ORF">HERI1096_LOCUS23675</name>
</gene>
<dbReference type="PROSITE" id="PS50016">
    <property type="entry name" value="ZF_PHD_2"/>
    <property type="match status" value="1"/>
</dbReference>
<evidence type="ECO:0000256" key="8">
    <source>
        <dbReference type="ARBA" id="ARBA00022853"/>
    </source>
</evidence>
<feature type="compositionally biased region" description="Polar residues" evidence="14">
    <location>
        <begin position="26"/>
        <end position="37"/>
    </location>
</feature>
<dbReference type="EMBL" id="HBHX01042692">
    <property type="protein sequence ID" value="CAE0122973.1"/>
    <property type="molecule type" value="Transcribed_RNA"/>
</dbReference>
<keyword evidence="6 13" id="KW-0863">Zinc-finger</keyword>
<evidence type="ECO:0000256" key="13">
    <source>
        <dbReference type="PROSITE-ProRule" id="PRU00146"/>
    </source>
</evidence>
<accession>A0A7S3F288</accession>
<evidence type="ECO:0000256" key="7">
    <source>
        <dbReference type="ARBA" id="ARBA00022833"/>
    </source>
</evidence>
<dbReference type="SMART" id="SM00249">
    <property type="entry name" value="PHD"/>
    <property type="match status" value="1"/>
</dbReference>
<dbReference type="InterPro" id="IPR013083">
    <property type="entry name" value="Znf_RING/FYVE/PHD"/>
</dbReference>
<feature type="domain" description="PHD-type" evidence="15">
    <location>
        <begin position="143"/>
        <end position="196"/>
    </location>
</feature>
<dbReference type="InterPro" id="IPR013178">
    <property type="entry name" value="Histone_AcTrfase_Rtt109/CBP"/>
</dbReference>
<keyword evidence="9" id="KW-0805">Transcription regulation</keyword>
<feature type="compositionally biased region" description="Acidic residues" evidence="14">
    <location>
        <begin position="1"/>
        <end position="18"/>
    </location>
</feature>
<dbReference type="InterPro" id="IPR011011">
    <property type="entry name" value="Znf_FYVE_PHD"/>
</dbReference>
<evidence type="ECO:0000256" key="6">
    <source>
        <dbReference type="ARBA" id="ARBA00022771"/>
    </source>
</evidence>
<evidence type="ECO:0000256" key="3">
    <source>
        <dbReference type="ARBA" id="ARBA00013184"/>
    </source>
</evidence>
<dbReference type="InterPro" id="IPR019787">
    <property type="entry name" value="Znf_PHD-finger"/>
</dbReference>
<dbReference type="GO" id="GO:0004402">
    <property type="term" value="F:histone acetyltransferase activity"/>
    <property type="evidence" value="ECO:0007669"/>
    <property type="project" value="InterPro"/>
</dbReference>
<evidence type="ECO:0000256" key="10">
    <source>
        <dbReference type="ARBA" id="ARBA00023163"/>
    </source>
</evidence>
<keyword evidence="4" id="KW-0808">Transferase</keyword>
<dbReference type="PROSITE" id="PS51727">
    <property type="entry name" value="CBP_P300_HAT"/>
    <property type="match status" value="1"/>
</dbReference>
<dbReference type="GO" id="GO:0008270">
    <property type="term" value="F:zinc ion binding"/>
    <property type="evidence" value="ECO:0007669"/>
    <property type="project" value="UniProtKB-KW"/>
</dbReference>
<dbReference type="GO" id="GO:0000123">
    <property type="term" value="C:histone acetyltransferase complex"/>
    <property type="evidence" value="ECO:0007669"/>
    <property type="project" value="TreeGrafter"/>
</dbReference>
<dbReference type="GO" id="GO:0005634">
    <property type="term" value="C:nucleus"/>
    <property type="evidence" value="ECO:0007669"/>
    <property type="project" value="UniProtKB-SubCell"/>
</dbReference>
<dbReference type="Pfam" id="PF00628">
    <property type="entry name" value="PHD"/>
    <property type="match status" value="1"/>
</dbReference>
<evidence type="ECO:0000256" key="11">
    <source>
        <dbReference type="ARBA" id="ARBA00023242"/>
    </source>
</evidence>
<keyword evidence="5" id="KW-0479">Metal-binding</keyword>
<protein>
    <recommendedName>
        <fullName evidence="3">histone acetyltransferase</fullName>
        <ecNumber evidence="3">2.3.1.48</ecNumber>
    </recommendedName>
</protein>
<evidence type="ECO:0000256" key="4">
    <source>
        <dbReference type="ARBA" id="ARBA00022679"/>
    </source>
</evidence>
<feature type="domain" description="CBP/p300-type HAT" evidence="16">
    <location>
        <begin position="1"/>
        <end position="137"/>
    </location>
</feature>
<keyword evidence="7" id="KW-0862">Zinc</keyword>
<evidence type="ECO:0000259" key="16">
    <source>
        <dbReference type="PROSITE" id="PS51727"/>
    </source>
</evidence>
<keyword evidence="10" id="KW-0804">Transcription</keyword>
<dbReference type="GO" id="GO:0031490">
    <property type="term" value="F:chromatin DNA binding"/>
    <property type="evidence" value="ECO:0007669"/>
    <property type="project" value="TreeGrafter"/>
</dbReference>
<sequence length="221" mass="23908">MQDDEDPAPQDPAVDEEGKEAGMSQRGMSATAPSASRPQRLKGVPMFKSVSEDLVVKVQKQMRRMAGHFLVATLTPLEASEGVEGTDLDAGSVSFDAVNSRQSMIFYCQSHALQFNSLRYAQYSTAMLIYEMLHPSEPTEVGGTYCLPTCHRNRKDDGSMMIACDACDNWLHPSCCGKAGLASEDDSFVCPACLETQADVYLADTFGSEAEELIGGADLLS</sequence>
<keyword evidence="8" id="KW-0156">Chromatin regulator</keyword>
<feature type="region of interest" description="Disordered" evidence="14">
    <location>
        <begin position="1"/>
        <end position="42"/>
    </location>
</feature>
<comment type="subcellular location">
    <subcellularLocation>
        <location evidence="2">Nucleus</location>
    </subcellularLocation>
</comment>
<proteinExistence type="predicted"/>
<dbReference type="GO" id="GO:0005667">
    <property type="term" value="C:transcription regulator complex"/>
    <property type="evidence" value="ECO:0007669"/>
    <property type="project" value="TreeGrafter"/>
</dbReference>
<reference evidence="17" key="1">
    <citation type="submission" date="2021-01" db="EMBL/GenBank/DDBJ databases">
        <authorList>
            <person name="Corre E."/>
            <person name="Pelletier E."/>
            <person name="Niang G."/>
            <person name="Scheremetjew M."/>
            <person name="Finn R."/>
            <person name="Kale V."/>
            <person name="Holt S."/>
            <person name="Cochrane G."/>
            <person name="Meng A."/>
            <person name="Brown T."/>
            <person name="Cohen L."/>
        </authorList>
    </citation>
    <scope>NUCLEOTIDE SEQUENCE</scope>
    <source>
        <strain evidence="17">CCMP281</strain>
    </source>
</reference>
<evidence type="ECO:0000313" key="17">
    <source>
        <dbReference type="EMBL" id="CAE0122973.1"/>
    </source>
</evidence>
<evidence type="ECO:0000256" key="5">
    <source>
        <dbReference type="ARBA" id="ARBA00022723"/>
    </source>
</evidence>
<keyword evidence="11" id="KW-0539">Nucleus</keyword>
<dbReference type="InterPro" id="IPR031162">
    <property type="entry name" value="CBP_P300_HAT"/>
</dbReference>
<dbReference type="Gene3D" id="3.30.40.10">
    <property type="entry name" value="Zinc/RING finger domain, C3HC4 (zinc finger)"/>
    <property type="match status" value="1"/>
</dbReference>
<dbReference type="EC" id="2.3.1.48" evidence="3"/>
<dbReference type="InterPro" id="IPR001965">
    <property type="entry name" value="Znf_PHD"/>
</dbReference>
<dbReference type="AlphaFoldDB" id="A0A7S3F288"/>
<dbReference type="GO" id="GO:0045944">
    <property type="term" value="P:positive regulation of transcription by RNA polymerase II"/>
    <property type="evidence" value="ECO:0007669"/>
    <property type="project" value="TreeGrafter"/>
</dbReference>
<organism evidence="17">
    <name type="scientific">Haptolina ericina</name>
    <dbReference type="NCBI Taxonomy" id="156174"/>
    <lineage>
        <taxon>Eukaryota</taxon>
        <taxon>Haptista</taxon>
        <taxon>Haptophyta</taxon>
        <taxon>Prymnesiophyceae</taxon>
        <taxon>Prymnesiales</taxon>
        <taxon>Prymnesiaceae</taxon>
        <taxon>Haptolina</taxon>
    </lineage>
</organism>
<dbReference type="PANTHER" id="PTHR13808:SF1">
    <property type="entry name" value="HISTONE ACETYLTRANSFERASE"/>
    <property type="match status" value="1"/>
</dbReference>
<dbReference type="SUPFAM" id="SSF57903">
    <property type="entry name" value="FYVE/PHD zinc finger"/>
    <property type="match status" value="1"/>
</dbReference>
<evidence type="ECO:0000259" key="15">
    <source>
        <dbReference type="PROSITE" id="PS50016"/>
    </source>
</evidence>
<evidence type="ECO:0000256" key="12">
    <source>
        <dbReference type="ARBA" id="ARBA00048017"/>
    </source>
</evidence>
<comment type="catalytic activity">
    <reaction evidence="12">
        <text>L-lysyl-[protein] + acetyl-CoA = N(6)-acetyl-L-lysyl-[protein] + CoA + H(+)</text>
        <dbReference type="Rhea" id="RHEA:45948"/>
        <dbReference type="Rhea" id="RHEA-COMP:9752"/>
        <dbReference type="Rhea" id="RHEA-COMP:10731"/>
        <dbReference type="ChEBI" id="CHEBI:15378"/>
        <dbReference type="ChEBI" id="CHEBI:29969"/>
        <dbReference type="ChEBI" id="CHEBI:57287"/>
        <dbReference type="ChEBI" id="CHEBI:57288"/>
        <dbReference type="ChEBI" id="CHEBI:61930"/>
        <dbReference type="EC" id="2.3.1.48"/>
    </reaction>
</comment>
<dbReference type="PANTHER" id="PTHR13808">
    <property type="entry name" value="CBP/P300-RELATED"/>
    <property type="match status" value="1"/>
</dbReference>
<evidence type="ECO:0000256" key="14">
    <source>
        <dbReference type="SAM" id="MobiDB-lite"/>
    </source>
</evidence>
<evidence type="ECO:0000256" key="2">
    <source>
        <dbReference type="ARBA" id="ARBA00004123"/>
    </source>
</evidence>
<comment type="function">
    <text evidence="1">Acetyltransferase enzyme. Acetylates histones, giving a specific tag for transcriptional activation.</text>
</comment>
<dbReference type="GO" id="GO:0003713">
    <property type="term" value="F:transcription coactivator activity"/>
    <property type="evidence" value="ECO:0007669"/>
    <property type="project" value="TreeGrafter"/>
</dbReference>
<name>A0A7S3F288_9EUKA</name>
<evidence type="ECO:0000256" key="1">
    <source>
        <dbReference type="ARBA" id="ARBA00002581"/>
    </source>
</evidence>